<dbReference type="EMBL" id="SBJO01000797">
    <property type="protein sequence ID" value="KAF9756163.1"/>
    <property type="molecule type" value="Genomic_DNA"/>
</dbReference>
<sequence length="103" mass="12127">MVTTYNKKYVKALGLTTSTEAYIQSRILKKTLENISVDYRRGIHEGGSAIDEVNYLCKTWFQRGSEIRNSTRNKVSNKNSSENKLFWLKNIFLFKSLIFFNYR</sequence>
<comment type="caution">
    <text evidence="1">The sequence shown here is derived from an EMBL/GenBank/DDBJ whole genome shotgun (WGS) entry which is preliminary data.</text>
</comment>
<proteinExistence type="predicted"/>
<accession>A0A9P6GV03</accession>
<keyword evidence="2" id="KW-1185">Reference proteome</keyword>
<organism evidence="1 2">
    <name type="scientific">Nosema granulosis</name>
    <dbReference type="NCBI Taxonomy" id="83296"/>
    <lineage>
        <taxon>Eukaryota</taxon>
        <taxon>Fungi</taxon>
        <taxon>Fungi incertae sedis</taxon>
        <taxon>Microsporidia</taxon>
        <taxon>Nosematidae</taxon>
        <taxon>Nosema</taxon>
    </lineage>
</organism>
<reference evidence="1 2" key="1">
    <citation type="journal article" date="2020" name="Genome Biol. Evol.">
        <title>Comparative genomics of strictly vertically transmitted, feminizing microsporidia endosymbionts of amphipod crustaceans.</title>
        <authorList>
            <person name="Cormier A."/>
            <person name="Chebbi M.A."/>
            <person name="Giraud I."/>
            <person name="Wattier R."/>
            <person name="Teixeira M."/>
            <person name="Gilbert C."/>
            <person name="Rigaud T."/>
            <person name="Cordaux R."/>
        </authorList>
    </citation>
    <scope>NUCLEOTIDE SEQUENCE [LARGE SCALE GENOMIC DNA]</scope>
    <source>
        <strain evidence="1 2">Ou3-Ou53</strain>
    </source>
</reference>
<dbReference type="AlphaFoldDB" id="A0A9P6GV03"/>
<dbReference type="Proteomes" id="UP000740883">
    <property type="component" value="Unassembled WGS sequence"/>
</dbReference>
<evidence type="ECO:0000313" key="2">
    <source>
        <dbReference type="Proteomes" id="UP000740883"/>
    </source>
</evidence>
<evidence type="ECO:0000313" key="1">
    <source>
        <dbReference type="EMBL" id="KAF9756163.1"/>
    </source>
</evidence>
<protein>
    <submittedName>
        <fullName evidence="1">Uncharacterized protein</fullName>
    </submittedName>
</protein>
<name>A0A9P6GV03_9MICR</name>
<gene>
    <name evidence="1" type="ORF">NGRA_3303</name>
</gene>